<dbReference type="EMBL" id="MT143368">
    <property type="protein sequence ID" value="QJA96075.1"/>
    <property type="molecule type" value="Genomic_DNA"/>
</dbReference>
<protein>
    <recommendedName>
        <fullName evidence="2">Radical SAM superfamily protein</fullName>
    </recommendedName>
</protein>
<gene>
    <name evidence="1" type="ORF">MM415B04942_0006</name>
</gene>
<evidence type="ECO:0000313" key="1">
    <source>
        <dbReference type="EMBL" id="QJA96075.1"/>
    </source>
</evidence>
<dbReference type="AlphaFoldDB" id="A0A6M3LU32"/>
<proteinExistence type="predicted"/>
<sequence length="222" mass="25488">MPLNEAKGDMYAWASHTLNFVKGRCPHSCRYCYVRRVGEQKPTYFDEIELQTDIGEGKFIFCGSSIDFWAEAIPREWIETGLLKCKLSPKNRWLWMSKNPKRFMDFLDFVNPSNTIFCTTIESDMDHIEGPPAIDERFNWICKVKSSGFPVAISIDPIMDFDENRLLEMINDIGPQWVSIGADSQGHGLPEPTPEKVRVLLSELGRNKKIEMVVKPNLGRLL</sequence>
<organism evidence="1">
    <name type="scientific">viral metagenome</name>
    <dbReference type="NCBI Taxonomy" id="1070528"/>
    <lineage>
        <taxon>unclassified sequences</taxon>
        <taxon>metagenomes</taxon>
        <taxon>organismal metagenomes</taxon>
    </lineage>
</organism>
<name>A0A6M3LU32_9ZZZZ</name>
<accession>A0A6M3LU32</accession>
<reference evidence="1" key="1">
    <citation type="submission" date="2020-03" db="EMBL/GenBank/DDBJ databases">
        <title>The deep terrestrial virosphere.</title>
        <authorList>
            <person name="Holmfeldt K."/>
            <person name="Nilsson E."/>
            <person name="Simone D."/>
            <person name="Lopez-Fernandez M."/>
            <person name="Wu X."/>
            <person name="de Brujin I."/>
            <person name="Lundin D."/>
            <person name="Andersson A."/>
            <person name="Bertilsson S."/>
            <person name="Dopson M."/>
        </authorList>
    </citation>
    <scope>NUCLEOTIDE SEQUENCE</scope>
    <source>
        <strain evidence="1">MM415B04942</strain>
    </source>
</reference>
<evidence type="ECO:0008006" key="2">
    <source>
        <dbReference type="Google" id="ProtNLM"/>
    </source>
</evidence>